<dbReference type="PANTHER" id="PTHR30569">
    <property type="entry name" value="CYTOSINE TRANSPORTER CODB"/>
    <property type="match status" value="1"/>
</dbReference>
<comment type="similarity">
    <text evidence="2">Belongs to the purine-cytosine permease (2.A.39) family.</text>
</comment>
<dbReference type="AlphaFoldDB" id="A0A1E5KYW6"/>
<feature type="transmembrane region" description="Helical" evidence="6">
    <location>
        <begin position="40"/>
        <end position="60"/>
    </location>
</feature>
<feature type="transmembrane region" description="Helical" evidence="6">
    <location>
        <begin position="324"/>
        <end position="346"/>
    </location>
</feature>
<feature type="transmembrane region" description="Helical" evidence="6">
    <location>
        <begin position="220"/>
        <end position="245"/>
    </location>
</feature>
<dbReference type="Gene3D" id="1.10.4160.10">
    <property type="entry name" value="Hydantoin permease"/>
    <property type="match status" value="1"/>
</dbReference>
<evidence type="ECO:0000313" key="8">
    <source>
        <dbReference type="Proteomes" id="UP000095256"/>
    </source>
</evidence>
<feature type="transmembrane region" description="Helical" evidence="6">
    <location>
        <begin position="189"/>
        <end position="208"/>
    </location>
</feature>
<keyword evidence="4 6" id="KW-1133">Transmembrane helix</keyword>
<keyword evidence="8" id="KW-1185">Reference proteome</keyword>
<dbReference type="InterPro" id="IPR030191">
    <property type="entry name" value="CodB"/>
</dbReference>
<name>A0A1E5KYW6_9ENTE</name>
<feature type="transmembrane region" description="Helical" evidence="6">
    <location>
        <begin position="80"/>
        <end position="103"/>
    </location>
</feature>
<dbReference type="Proteomes" id="UP000095256">
    <property type="component" value="Unassembled WGS sequence"/>
</dbReference>
<comment type="caution">
    <text evidence="7">The sequence shown here is derived from an EMBL/GenBank/DDBJ whole genome shotgun (WGS) entry which is preliminary data.</text>
</comment>
<feature type="transmembrane region" description="Helical" evidence="6">
    <location>
        <begin position="12"/>
        <end position="34"/>
    </location>
</feature>
<dbReference type="RefSeq" id="WP_069698010.1">
    <property type="nucleotide sequence ID" value="NZ_JAGGMA010000002.1"/>
</dbReference>
<dbReference type="GO" id="GO:0005886">
    <property type="term" value="C:plasma membrane"/>
    <property type="evidence" value="ECO:0007669"/>
    <property type="project" value="TreeGrafter"/>
</dbReference>
<dbReference type="GO" id="GO:0015209">
    <property type="term" value="F:cytosine transmembrane transporter activity"/>
    <property type="evidence" value="ECO:0007669"/>
    <property type="project" value="InterPro"/>
</dbReference>
<keyword evidence="5 6" id="KW-0472">Membrane</keyword>
<accession>A0A1E5KYW6</accession>
<evidence type="ECO:0000256" key="1">
    <source>
        <dbReference type="ARBA" id="ARBA00004141"/>
    </source>
</evidence>
<dbReference type="STRING" id="762845.BCR26_01935"/>
<evidence type="ECO:0000256" key="6">
    <source>
        <dbReference type="SAM" id="Phobius"/>
    </source>
</evidence>
<dbReference type="CDD" id="cd11484">
    <property type="entry name" value="SLC-NCS1sbd_CobB-like"/>
    <property type="match status" value="1"/>
</dbReference>
<dbReference type="Pfam" id="PF02133">
    <property type="entry name" value="Transp_cyt_pur"/>
    <property type="match status" value="1"/>
</dbReference>
<dbReference type="InterPro" id="IPR001248">
    <property type="entry name" value="Pur-cyt_permease"/>
</dbReference>
<gene>
    <name evidence="7" type="ORF">BCR26_01935</name>
</gene>
<dbReference type="OrthoDB" id="9780088at2"/>
<feature type="transmembrane region" description="Helical" evidence="6">
    <location>
        <begin position="149"/>
        <end position="169"/>
    </location>
</feature>
<evidence type="ECO:0000256" key="4">
    <source>
        <dbReference type="ARBA" id="ARBA00022989"/>
    </source>
</evidence>
<evidence type="ECO:0000256" key="3">
    <source>
        <dbReference type="ARBA" id="ARBA00022692"/>
    </source>
</evidence>
<protein>
    <submittedName>
        <fullName evidence="7">Cytosine permease</fullName>
    </submittedName>
</protein>
<evidence type="ECO:0000256" key="2">
    <source>
        <dbReference type="ARBA" id="ARBA00008974"/>
    </source>
</evidence>
<sequence length="420" mass="44264">MKKNETETQSWFSLAFVWAGAMICVPSLIIGGTLVSGMSLWQALLVGCIGYSIIVGFMIFQGIQSTDLSLPSVSVASQVFGVVGSQKIISIILAIACLGWFGIQANVCGIAFSNFLNTYNIQLPVQVSSLIWGVIMLLSAVYGIKILNILNYCAVPVLVAVCVYGLFVALGDSGFEAVLDYKPTGEASFMSGLSMTIGSFALGAVIAGDYSQYAKTRKDVVKAATLGILPAGVLMISVGAILTIVSGTADITMVFMNLGFPVLGIIALVLATWTTNAVNAFSGGLAMINVFNIQESKKKLAIAVSGGIGTILAVIGILDYFVPIMSVLSAMIPPVAGVMIASYWIVQKGDKSKWATVPGVNWLGVCTWLIGAAIASIPVIFSFFPTLPQLPSQPLIGIVISFIAYIVGVKWVRTPEIEAE</sequence>
<feature type="transmembrane region" description="Helical" evidence="6">
    <location>
        <begin position="358"/>
        <end position="383"/>
    </location>
</feature>
<feature type="transmembrane region" description="Helical" evidence="6">
    <location>
        <begin position="123"/>
        <end position="142"/>
    </location>
</feature>
<reference evidence="7 8" key="1">
    <citation type="submission" date="2016-09" db="EMBL/GenBank/DDBJ databases">
        <authorList>
            <person name="Capua I."/>
            <person name="De Benedictis P."/>
            <person name="Joannis T."/>
            <person name="Lombin L.H."/>
            <person name="Cattoli G."/>
        </authorList>
    </citation>
    <scope>NUCLEOTIDE SEQUENCE [LARGE SCALE GENOMIC DNA]</scope>
    <source>
        <strain evidence="7 8">LMG 25899</strain>
    </source>
</reference>
<feature type="transmembrane region" description="Helical" evidence="6">
    <location>
        <begin position="300"/>
        <end position="318"/>
    </location>
</feature>
<keyword evidence="3 6" id="KW-0812">Transmembrane</keyword>
<evidence type="ECO:0000313" key="7">
    <source>
        <dbReference type="EMBL" id="OEH83055.1"/>
    </source>
</evidence>
<feature type="transmembrane region" description="Helical" evidence="6">
    <location>
        <begin position="395"/>
        <end position="412"/>
    </location>
</feature>
<dbReference type="EMBL" id="MIEK01000012">
    <property type="protein sequence ID" value="OEH83055.1"/>
    <property type="molecule type" value="Genomic_DNA"/>
</dbReference>
<evidence type="ECO:0000256" key="5">
    <source>
        <dbReference type="ARBA" id="ARBA00023136"/>
    </source>
</evidence>
<organism evidence="7 8">
    <name type="scientific">Enterococcus rivorum</name>
    <dbReference type="NCBI Taxonomy" id="762845"/>
    <lineage>
        <taxon>Bacteria</taxon>
        <taxon>Bacillati</taxon>
        <taxon>Bacillota</taxon>
        <taxon>Bacilli</taxon>
        <taxon>Lactobacillales</taxon>
        <taxon>Enterococcaceae</taxon>
        <taxon>Enterococcus</taxon>
    </lineage>
</organism>
<comment type="subcellular location">
    <subcellularLocation>
        <location evidence="1">Membrane</location>
        <topology evidence="1">Multi-pass membrane protein</topology>
    </subcellularLocation>
</comment>
<proteinExistence type="inferred from homology"/>
<dbReference type="PANTHER" id="PTHR30569:SF0">
    <property type="entry name" value="CYTOSINE PERMEASE"/>
    <property type="match status" value="1"/>
</dbReference>
<feature type="transmembrane region" description="Helical" evidence="6">
    <location>
        <begin position="265"/>
        <end position="288"/>
    </location>
</feature>